<keyword evidence="2" id="KW-1185">Reference proteome</keyword>
<dbReference type="AlphaFoldDB" id="A0A1I5VU95"/>
<organism evidence="1 2">
    <name type="scientific">Butyrivibrio proteoclasticus</name>
    <dbReference type="NCBI Taxonomy" id="43305"/>
    <lineage>
        <taxon>Bacteria</taxon>
        <taxon>Bacillati</taxon>
        <taxon>Bacillota</taxon>
        <taxon>Clostridia</taxon>
        <taxon>Lachnospirales</taxon>
        <taxon>Lachnospiraceae</taxon>
        <taxon>Butyrivibrio</taxon>
    </lineage>
</organism>
<reference evidence="2" key="1">
    <citation type="submission" date="2016-10" db="EMBL/GenBank/DDBJ databases">
        <authorList>
            <person name="Varghese N."/>
            <person name="Submissions S."/>
        </authorList>
    </citation>
    <scope>NUCLEOTIDE SEQUENCE [LARGE SCALE GENOMIC DNA]</scope>
    <source>
        <strain evidence="2">P18</strain>
    </source>
</reference>
<dbReference type="EMBL" id="FOXO01000019">
    <property type="protein sequence ID" value="SFQ11128.1"/>
    <property type="molecule type" value="Genomic_DNA"/>
</dbReference>
<protein>
    <submittedName>
        <fullName evidence="1">Uncharacterized protein</fullName>
    </submittedName>
</protein>
<proteinExistence type="predicted"/>
<evidence type="ECO:0000313" key="2">
    <source>
        <dbReference type="Proteomes" id="UP000182624"/>
    </source>
</evidence>
<dbReference type="Proteomes" id="UP000182624">
    <property type="component" value="Unassembled WGS sequence"/>
</dbReference>
<evidence type="ECO:0000313" key="1">
    <source>
        <dbReference type="EMBL" id="SFQ11128.1"/>
    </source>
</evidence>
<accession>A0A1I5VU95</accession>
<name>A0A1I5VU95_9FIRM</name>
<sequence length="312" mass="35555">MPTAYFKEPKNWGEIENFANIDIGLIKHDFWLYEKIFFYDTCSFRYHANLSDDTVRILLDYFKSCNAIVVITRVILMELSSISGLLEMNYINYLRQITNNGIPVHILNEEDIYDMMSECFASASAINSYLSWAVRYVKMPVSTITTVLMRDKFLQQALIKGTDQDSTAIYKCFFATLRDNKESGDNLGEEILAICMHLLSHIPGIQDGKLNVITDDKGGAGKIASLMKKTKSHYTGSRIIVYSTPKLIQTMYKSGIKMDEKCIVSILSTISTKQLKIVGTTEYDLEVDDCISVDSRELAKWIMEPNKINILF</sequence>
<dbReference type="OrthoDB" id="2001451at2"/>
<gene>
    <name evidence="1" type="ORF">SAMN04487928_11923</name>
</gene>
<dbReference type="RefSeq" id="WP_074889243.1">
    <property type="nucleotide sequence ID" value="NZ_FOXO01000019.1"/>
</dbReference>